<proteinExistence type="predicted"/>
<protein>
    <submittedName>
        <fullName evidence="2">Uncharacterized protein</fullName>
    </submittedName>
</protein>
<organism evidence="2 3">
    <name type="scientific">Neocallimastix californiae</name>
    <dbReference type="NCBI Taxonomy" id="1754190"/>
    <lineage>
        <taxon>Eukaryota</taxon>
        <taxon>Fungi</taxon>
        <taxon>Fungi incertae sedis</taxon>
        <taxon>Chytridiomycota</taxon>
        <taxon>Chytridiomycota incertae sedis</taxon>
        <taxon>Neocallimastigomycetes</taxon>
        <taxon>Neocallimastigales</taxon>
        <taxon>Neocallimastigaceae</taxon>
        <taxon>Neocallimastix</taxon>
    </lineage>
</organism>
<comment type="caution">
    <text evidence="2">The sequence shown here is derived from an EMBL/GenBank/DDBJ whole genome shotgun (WGS) entry which is preliminary data.</text>
</comment>
<sequence>MKINTLLSFVVGLASVASGAIVTSNGKTVPDSLAKYFDCLNSDKDCKLGQTRTCMVNFNDCREKMTKSYLTQRGHVLGNLTPKEYCSIHEEVCQMINSYNVVITPSGKTVPNSLLKYLKCGNNDRNCKLNQERTCKYFYEDCRTEMTTNYLTQRHHNLEGLTPKNYCSIHEEVCNMISTYNDIKVSSGATIPTSLLKYFDCPTKDSMCQDGQVRTCMVNYNDCRANMTKRYLTKKHHILGNLTPKQYCSIHEEACQFIKSFDPPVTDEEVNDLGRYFTCNKTDYDCKTSKLDTCKAVLEKCWNNYPYQTCNQLSITCSKILIA</sequence>
<evidence type="ECO:0000256" key="1">
    <source>
        <dbReference type="SAM" id="SignalP"/>
    </source>
</evidence>
<name>A0A1Y2AY60_9FUNG</name>
<dbReference type="Proteomes" id="UP000193920">
    <property type="component" value="Unassembled WGS sequence"/>
</dbReference>
<gene>
    <name evidence="2" type="ORF">LY90DRAFT_95436</name>
</gene>
<feature type="signal peptide" evidence="1">
    <location>
        <begin position="1"/>
        <end position="19"/>
    </location>
</feature>
<evidence type="ECO:0000313" key="2">
    <source>
        <dbReference type="EMBL" id="ORY27519.1"/>
    </source>
</evidence>
<dbReference type="AlphaFoldDB" id="A0A1Y2AY60"/>
<accession>A0A1Y2AY60</accession>
<reference evidence="2 3" key="1">
    <citation type="submission" date="2016-08" db="EMBL/GenBank/DDBJ databases">
        <title>A Parts List for Fungal Cellulosomes Revealed by Comparative Genomics.</title>
        <authorList>
            <consortium name="DOE Joint Genome Institute"/>
            <person name="Haitjema C.H."/>
            <person name="Gilmore S.P."/>
            <person name="Henske J.K."/>
            <person name="Solomon K.V."/>
            <person name="De Groot R."/>
            <person name="Kuo A."/>
            <person name="Mondo S.J."/>
            <person name="Salamov A.A."/>
            <person name="Labutti K."/>
            <person name="Zhao Z."/>
            <person name="Chiniquy J."/>
            <person name="Barry K."/>
            <person name="Brewer H.M."/>
            <person name="Purvine S.O."/>
            <person name="Wright A.T."/>
            <person name="Boxma B."/>
            <person name="Van Alen T."/>
            <person name="Hackstein J.H."/>
            <person name="Baker S.E."/>
            <person name="Grigoriev I.V."/>
            <person name="O'Malley M.A."/>
        </authorList>
    </citation>
    <scope>NUCLEOTIDE SEQUENCE [LARGE SCALE GENOMIC DNA]</scope>
    <source>
        <strain evidence="2 3">G1</strain>
    </source>
</reference>
<keyword evidence="3" id="KW-1185">Reference proteome</keyword>
<feature type="chain" id="PRO_5012372661" evidence="1">
    <location>
        <begin position="20"/>
        <end position="323"/>
    </location>
</feature>
<evidence type="ECO:0000313" key="3">
    <source>
        <dbReference type="Proteomes" id="UP000193920"/>
    </source>
</evidence>
<dbReference type="EMBL" id="MCOG01000192">
    <property type="protein sequence ID" value="ORY27519.1"/>
    <property type="molecule type" value="Genomic_DNA"/>
</dbReference>
<keyword evidence="1" id="KW-0732">Signal</keyword>